<feature type="transmembrane region" description="Helical" evidence="5">
    <location>
        <begin position="504"/>
        <end position="531"/>
    </location>
</feature>
<keyword evidence="2 5" id="KW-0812">Transmembrane</keyword>
<feature type="transmembrane region" description="Helical" evidence="5">
    <location>
        <begin position="423"/>
        <end position="443"/>
    </location>
</feature>
<dbReference type="InterPro" id="IPR000832">
    <property type="entry name" value="GPCR_2_secretin-like"/>
</dbReference>
<dbReference type="InterPro" id="IPR053231">
    <property type="entry name" value="GPCR_LN-TM7"/>
</dbReference>
<dbReference type="Pfam" id="PF00002">
    <property type="entry name" value="7tm_2"/>
    <property type="match status" value="1"/>
</dbReference>
<organism evidence="8 9">
    <name type="scientific">Rhipicephalus sanguineus</name>
    <name type="common">Brown dog tick</name>
    <name type="synonym">Ixodes sanguineus</name>
    <dbReference type="NCBI Taxonomy" id="34632"/>
    <lineage>
        <taxon>Eukaryota</taxon>
        <taxon>Metazoa</taxon>
        <taxon>Ecdysozoa</taxon>
        <taxon>Arthropoda</taxon>
        <taxon>Chelicerata</taxon>
        <taxon>Arachnida</taxon>
        <taxon>Acari</taxon>
        <taxon>Parasitiformes</taxon>
        <taxon>Ixodida</taxon>
        <taxon>Ixodoidea</taxon>
        <taxon>Ixodidae</taxon>
        <taxon>Rhipicephalinae</taxon>
        <taxon>Rhipicephalus</taxon>
        <taxon>Rhipicephalus</taxon>
    </lineage>
</organism>
<keyword evidence="9" id="KW-1185">Reference proteome</keyword>
<reference evidence="8" key="2">
    <citation type="submission" date="2021-09" db="EMBL/GenBank/DDBJ databases">
        <authorList>
            <person name="Jia N."/>
            <person name="Wang J."/>
            <person name="Shi W."/>
            <person name="Du L."/>
            <person name="Sun Y."/>
            <person name="Zhan W."/>
            <person name="Jiang J."/>
            <person name="Wang Q."/>
            <person name="Zhang B."/>
            <person name="Ji P."/>
            <person name="Sakyi L.B."/>
            <person name="Cui X."/>
            <person name="Yuan T."/>
            <person name="Jiang B."/>
            <person name="Yang W."/>
            <person name="Lam T.T.-Y."/>
            <person name="Chang Q."/>
            <person name="Ding S."/>
            <person name="Wang X."/>
            <person name="Zhu J."/>
            <person name="Ruan X."/>
            <person name="Zhao L."/>
            <person name="Wei J."/>
            <person name="Que T."/>
            <person name="Du C."/>
            <person name="Cheng J."/>
            <person name="Dai P."/>
            <person name="Han X."/>
            <person name="Huang E."/>
            <person name="Gao Y."/>
            <person name="Liu J."/>
            <person name="Shao H."/>
            <person name="Ye R."/>
            <person name="Li L."/>
            <person name="Wei W."/>
            <person name="Wang X."/>
            <person name="Wang C."/>
            <person name="Huo Q."/>
            <person name="Li W."/>
            <person name="Guo W."/>
            <person name="Chen H."/>
            <person name="Chen S."/>
            <person name="Zhou L."/>
            <person name="Zhou L."/>
            <person name="Ni X."/>
            <person name="Tian J."/>
            <person name="Zhou Y."/>
            <person name="Sheng Y."/>
            <person name="Liu T."/>
            <person name="Pan Y."/>
            <person name="Xia L."/>
            <person name="Li J."/>
            <person name="Zhao F."/>
            <person name="Cao W."/>
        </authorList>
    </citation>
    <scope>NUCLEOTIDE SEQUENCE</scope>
    <source>
        <strain evidence="8">Rsan-2018</strain>
        <tissue evidence="8">Larvae</tissue>
    </source>
</reference>
<evidence type="ECO:0000256" key="2">
    <source>
        <dbReference type="ARBA" id="ARBA00022692"/>
    </source>
</evidence>
<keyword evidence="6" id="KW-0732">Signal</keyword>
<evidence type="ECO:0000256" key="1">
    <source>
        <dbReference type="ARBA" id="ARBA00004141"/>
    </source>
</evidence>
<dbReference type="GO" id="GO:0004930">
    <property type="term" value="F:G protein-coupled receptor activity"/>
    <property type="evidence" value="ECO:0007669"/>
    <property type="project" value="InterPro"/>
</dbReference>
<keyword evidence="4 5" id="KW-0472">Membrane</keyword>
<dbReference type="EMBL" id="JABSTV010001246">
    <property type="protein sequence ID" value="KAH7976116.1"/>
    <property type="molecule type" value="Genomic_DNA"/>
</dbReference>
<dbReference type="PANTHER" id="PTHR45902">
    <property type="entry name" value="LATROPHILIN RECEPTOR-LIKE PROTEIN A"/>
    <property type="match status" value="1"/>
</dbReference>
<feature type="transmembrane region" description="Helical" evidence="5">
    <location>
        <begin position="361"/>
        <end position="381"/>
    </location>
</feature>
<dbReference type="AlphaFoldDB" id="A0A9D4QDU6"/>
<dbReference type="Proteomes" id="UP000821837">
    <property type="component" value="Chromosome 10"/>
</dbReference>
<reference evidence="8" key="1">
    <citation type="journal article" date="2020" name="Cell">
        <title>Large-Scale Comparative Analyses of Tick Genomes Elucidate Their Genetic Diversity and Vector Capacities.</title>
        <authorList>
            <consortium name="Tick Genome and Microbiome Consortium (TIGMIC)"/>
            <person name="Jia N."/>
            <person name="Wang J."/>
            <person name="Shi W."/>
            <person name="Du L."/>
            <person name="Sun Y."/>
            <person name="Zhan W."/>
            <person name="Jiang J.F."/>
            <person name="Wang Q."/>
            <person name="Zhang B."/>
            <person name="Ji P."/>
            <person name="Bell-Sakyi L."/>
            <person name="Cui X.M."/>
            <person name="Yuan T.T."/>
            <person name="Jiang B.G."/>
            <person name="Yang W.F."/>
            <person name="Lam T.T."/>
            <person name="Chang Q.C."/>
            <person name="Ding S.J."/>
            <person name="Wang X.J."/>
            <person name="Zhu J.G."/>
            <person name="Ruan X.D."/>
            <person name="Zhao L."/>
            <person name="Wei J.T."/>
            <person name="Ye R.Z."/>
            <person name="Que T.C."/>
            <person name="Du C.H."/>
            <person name="Zhou Y.H."/>
            <person name="Cheng J.X."/>
            <person name="Dai P.F."/>
            <person name="Guo W.B."/>
            <person name="Han X.H."/>
            <person name="Huang E.J."/>
            <person name="Li L.F."/>
            <person name="Wei W."/>
            <person name="Gao Y.C."/>
            <person name="Liu J.Z."/>
            <person name="Shao H.Z."/>
            <person name="Wang X."/>
            <person name="Wang C.C."/>
            <person name="Yang T.C."/>
            <person name="Huo Q.B."/>
            <person name="Li W."/>
            <person name="Chen H.Y."/>
            <person name="Chen S.E."/>
            <person name="Zhou L.G."/>
            <person name="Ni X.B."/>
            <person name="Tian J.H."/>
            <person name="Sheng Y."/>
            <person name="Liu T."/>
            <person name="Pan Y.S."/>
            <person name="Xia L.Y."/>
            <person name="Li J."/>
            <person name="Zhao F."/>
            <person name="Cao W.C."/>
        </authorList>
    </citation>
    <scope>NUCLEOTIDE SEQUENCE</scope>
    <source>
        <strain evidence="8">Rsan-2018</strain>
    </source>
</reference>
<evidence type="ECO:0000256" key="3">
    <source>
        <dbReference type="ARBA" id="ARBA00022989"/>
    </source>
</evidence>
<comment type="subcellular location">
    <subcellularLocation>
        <location evidence="1">Membrane</location>
        <topology evidence="1">Multi-pass membrane protein</topology>
    </subcellularLocation>
</comment>
<feature type="transmembrane region" description="Helical" evidence="5">
    <location>
        <begin position="590"/>
        <end position="613"/>
    </location>
</feature>
<feature type="domain" description="G-protein coupled receptors family 2 profile 2" evidence="7">
    <location>
        <begin position="359"/>
        <end position="619"/>
    </location>
</feature>
<keyword evidence="3 5" id="KW-1133">Transmembrane helix</keyword>
<feature type="signal peptide" evidence="6">
    <location>
        <begin position="1"/>
        <end position="21"/>
    </location>
</feature>
<dbReference type="VEuPathDB" id="VectorBase:RSAN_037449"/>
<protein>
    <recommendedName>
        <fullName evidence="7">G-protein coupled receptors family 2 profile 2 domain-containing protein</fullName>
    </recommendedName>
</protein>
<evidence type="ECO:0000256" key="5">
    <source>
        <dbReference type="SAM" id="Phobius"/>
    </source>
</evidence>
<dbReference type="PROSITE" id="PS50261">
    <property type="entry name" value="G_PROTEIN_RECEP_F2_4"/>
    <property type="match status" value="1"/>
</dbReference>
<dbReference type="PANTHER" id="PTHR45902:SF1">
    <property type="entry name" value="LATROPHILIN RECEPTOR-LIKE PROTEIN A"/>
    <property type="match status" value="1"/>
</dbReference>
<dbReference type="GO" id="GO:0007166">
    <property type="term" value="P:cell surface receptor signaling pathway"/>
    <property type="evidence" value="ECO:0007669"/>
    <property type="project" value="InterPro"/>
</dbReference>
<feature type="transmembrane region" description="Helical" evidence="5">
    <location>
        <begin position="393"/>
        <end position="411"/>
    </location>
</feature>
<dbReference type="Gene3D" id="1.20.1070.10">
    <property type="entry name" value="Rhodopsin 7-helix transmembrane proteins"/>
    <property type="match status" value="1"/>
</dbReference>
<gene>
    <name evidence="8" type="ORF">HPB52_008675</name>
</gene>
<dbReference type="InterPro" id="IPR017981">
    <property type="entry name" value="GPCR_2-like_7TM"/>
</dbReference>
<evidence type="ECO:0000256" key="6">
    <source>
        <dbReference type="SAM" id="SignalP"/>
    </source>
</evidence>
<dbReference type="GO" id="GO:0016020">
    <property type="term" value="C:membrane"/>
    <property type="evidence" value="ECO:0007669"/>
    <property type="project" value="UniProtKB-SubCell"/>
</dbReference>
<sequence length="638" mass="71082">MIIRSWTLWFVTVQTVTGLFASKTPNMQNRCNASFPLIMPTWKDLDLPEINLRRLNHCAEPFHGCSEDLISYSTDANLVTCSCAHNCEAYGDCCWNVSFPSILGTQTSRASCVAVQVSLTKKIHVNMLTGCPTTWPNDYVRHACERPESFADTFYIIPATSSSGVTYRNGFCAWCNNDISNATFWSVALYGLDSGIHIVPPRTAESNPSPHLRPCNRNVTVNTCPENVPEAVALKCKTYYSPVQDARNPDTPVFKNVYCALCNAVNVSRLSCSPATYAAEVAEQDADASVLRRTLKPVIRTPVCYAHHNGRCYIRHYPEASIIREMSGAPRYVAASDVSTELHAPFGYMPKWQSRHGLEHFIAFICTNISILFLVLKILVFCAYKEARRSSSAYIMCLTVTLLVAQVLFLFTKCIRLAKCFCFAGAVLAHYFFLSTFLWTSVLSYDIWKSLTTIKVSSSSPNRLALYSLLAWALPLLVVSASLTVNQVAPESVLSPRYGDPICFIGSLCGLMLYFFLPMAALVLFCHVLYFKTVYYIRTTSSTAECTDNVRHPGCRDSQRNGQQQTNLALFLRLSFIMGAPWAVTLVGSFVHSLIIDSVVNALAGLQGVYLFFGFKDYRYIMLSLRRSGTKQAAIMSA</sequence>
<evidence type="ECO:0000313" key="8">
    <source>
        <dbReference type="EMBL" id="KAH7976116.1"/>
    </source>
</evidence>
<feature type="transmembrane region" description="Helical" evidence="5">
    <location>
        <begin position="464"/>
        <end position="484"/>
    </location>
</feature>
<proteinExistence type="predicted"/>
<evidence type="ECO:0000259" key="7">
    <source>
        <dbReference type="PROSITE" id="PS50261"/>
    </source>
</evidence>
<comment type="caution">
    <text evidence="8">The sequence shown here is derived from an EMBL/GenBank/DDBJ whole genome shotgun (WGS) entry which is preliminary data.</text>
</comment>
<evidence type="ECO:0000313" key="9">
    <source>
        <dbReference type="Proteomes" id="UP000821837"/>
    </source>
</evidence>
<accession>A0A9D4QDU6</accession>
<feature type="transmembrane region" description="Helical" evidence="5">
    <location>
        <begin position="566"/>
        <end position="584"/>
    </location>
</feature>
<dbReference type="CDD" id="cd15039">
    <property type="entry name" value="7tmB3_Methuselah-like"/>
    <property type="match status" value="1"/>
</dbReference>
<feature type="chain" id="PRO_5039402444" description="G-protein coupled receptors family 2 profile 2 domain-containing protein" evidence="6">
    <location>
        <begin position="22"/>
        <end position="638"/>
    </location>
</feature>
<name>A0A9D4QDU6_RHISA</name>
<evidence type="ECO:0000256" key="4">
    <source>
        <dbReference type="ARBA" id="ARBA00023136"/>
    </source>
</evidence>